<gene>
    <name evidence="3" type="ORF">Aiant_27260</name>
</gene>
<dbReference type="Proteomes" id="UP000676967">
    <property type="component" value="Chromosome"/>
</dbReference>
<feature type="region of interest" description="Disordered" evidence="1">
    <location>
        <begin position="124"/>
        <end position="147"/>
    </location>
</feature>
<accession>A0ABN6CCE5</accession>
<keyword evidence="2" id="KW-0812">Transmembrane</keyword>
<keyword evidence="2" id="KW-1133">Transmembrane helix</keyword>
<feature type="transmembrane region" description="Helical" evidence="2">
    <location>
        <begin position="20"/>
        <end position="40"/>
    </location>
</feature>
<name>A0ABN6CCE5_9ACTN</name>
<sequence>MTDPHVHVEVNLVRSGSRWAVGWMTGVLVAGGLGSLVLFVRFFVNSFALPGVEPENPVRGGWYLLCCAIVLVTAPLTATVIGVVGKQKIYATVCAILALGGLVLAGLMTPSALDGIGVVRKPPAPAPTPRISQCVERSGGDTRCPGG</sequence>
<proteinExistence type="predicted"/>
<organism evidence="3 4">
    <name type="scientific">Actinoplanes ianthinogenes</name>
    <dbReference type="NCBI Taxonomy" id="122358"/>
    <lineage>
        <taxon>Bacteria</taxon>
        <taxon>Bacillati</taxon>
        <taxon>Actinomycetota</taxon>
        <taxon>Actinomycetes</taxon>
        <taxon>Micromonosporales</taxon>
        <taxon>Micromonosporaceae</taxon>
        <taxon>Actinoplanes</taxon>
    </lineage>
</organism>
<dbReference type="EMBL" id="AP023356">
    <property type="protein sequence ID" value="BCJ42069.1"/>
    <property type="molecule type" value="Genomic_DNA"/>
</dbReference>
<evidence type="ECO:0000313" key="3">
    <source>
        <dbReference type="EMBL" id="BCJ42069.1"/>
    </source>
</evidence>
<evidence type="ECO:0000313" key="4">
    <source>
        <dbReference type="Proteomes" id="UP000676967"/>
    </source>
</evidence>
<reference evidence="3 4" key="1">
    <citation type="submission" date="2020-08" db="EMBL/GenBank/DDBJ databases">
        <title>Whole genome shotgun sequence of Actinoplanes ianthinogenes NBRC 13996.</title>
        <authorList>
            <person name="Komaki H."/>
            <person name="Tamura T."/>
        </authorList>
    </citation>
    <scope>NUCLEOTIDE SEQUENCE [LARGE SCALE GENOMIC DNA]</scope>
    <source>
        <strain evidence="3 4">NBRC 13996</strain>
    </source>
</reference>
<dbReference type="RefSeq" id="WP_189334380.1">
    <property type="nucleotide sequence ID" value="NZ_AP023356.1"/>
</dbReference>
<feature type="transmembrane region" description="Helical" evidence="2">
    <location>
        <begin position="89"/>
        <end position="113"/>
    </location>
</feature>
<protein>
    <submittedName>
        <fullName evidence="3">Uncharacterized protein</fullName>
    </submittedName>
</protein>
<keyword evidence="4" id="KW-1185">Reference proteome</keyword>
<keyword evidence="2" id="KW-0472">Membrane</keyword>
<evidence type="ECO:0000256" key="2">
    <source>
        <dbReference type="SAM" id="Phobius"/>
    </source>
</evidence>
<evidence type="ECO:0000256" key="1">
    <source>
        <dbReference type="SAM" id="MobiDB-lite"/>
    </source>
</evidence>
<feature type="transmembrane region" description="Helical" evidence="2">
    <location>
        <begin position="61"/>
        <end position="83"/>
    </location>
</feature>